<evidence type="ECO:0000313" key="2">
    <source>
        <dbReference type="Proteomes" id="UP000183843"/>
    </source>
</evidence>
<sequence>MHDFFCSTPAEMHYPELAKHAEFFKHDNEGVSTMCEIMQNLQEEGRAEGRLEGRLEERTSLALDMLRDKKPIEEIIKYSRLTPERIKELAKQIR</sequence>
<dbReference type="AlphaFoldDB" id="A0A1I0XXE2"/>
<reference evidence="1 2" key="1">
    <citation type="submission" date="2016-10" db="EMBL/GenBank/DDBJ databases">
        <authorList>
            <person name="de Groot N.N."/>
        </authorList>
    </citation>
    <scope>NUCLEOTIDE SEQUENCE [LARGE SCALE GENOMIC DNA]</scope>
    <source>
        <strain evidence="1 2">L14</strain>
    </source>
</reference>
<proteinExistence type="predicted"/>
<dbReference type="Proteomes" id="UP000183843">
    <property type="component" value="Unassembled WGS sequence"/>
</dbReference>
<dbReference type="EMBL" id="FOJX01000008">
    <property type="protein sequence ID" value="SFB05725.1"/>
    <property type="molecule type" value="Genomic_DNA"/>
</dbReference>
<evidence type="ECO:0000313" key="1">
    <source>
        <dbReference type="EMBL" id="SFB05725.1"/>
    </source>
</evidence>
<evidence type="ECO:0008006" key="3">
    <source>
        <dbReference type="Google" id="ProtNLM"/>
    </source>
</evidence>
<organism evidence="1 2">
    <name type="scientific">Selenomonas ruminantium</name>
    <dbReference type="NCBI Taxonomy" id="971"/>
    <lineage>
        <taxon>Bacteria</taxon>
        <taxon>Bacillati</taxon>
        <taxon>Bacillota</taxon>
        <taxon>Negativicutes</taxon>
        <taxon>Selenomonadales</taxon>
        <taxon>Selenomonadaceae</taxon>
        <taxon>Selenomonas</taxon>
    </lineage>
</organism>
<name>A0A1I0XXE2_SELRU</name>
<protein>
    <recommendedName>
        <fullName evidence="3">Transposase/invertase (TIGR01784 family)</fullName>
    </recommendedName>
</protein>
<accession>A0A1I0XXE2</accession>
<gene>
    <name evidence="1" type="ORF">SAMN05216587_10858</name>
</gene>